<dbReference type="PROSITE" id="PS50966">
    <property type="entry name" value="ZF_SWIM"/>
    <property type="match status" value="1"/>
</dbReference>
<keyword evidence="9" id="KW-1185">Reference proteome</keyword>
<evidence type="ECO:0000256" key="5">
    <source>
        <dbReference type="SAM" id="MobiDB-lite"/>
    </source>
</evidence>
<dbReference type="GO" id="GO:0061630">
    <property type="term" value="F:ubiquitin protein ligase activity"/>
    <property type="evidence" value="ECO:0007669"/>
    <property type="project" value="InterPro"/>
</dbReference>
<keyword evidence="3" id="KW-0862">Zinc</keyword>
<dbReference type="GO" id="GO:0008270">
    <property type="term" value="F:zinc ion binding"/>
    <property type="evidence" value="ECO:0007669"/>
    <property type="project" value="UniProtKB-KW"/>
</dbReference>
<feature type="compositionally biased region" description="Basic and acidic residues" evidence="5">
    <location>
        <begin position="570"/>
        <end position="580"/>
    </location>
</feature>
<dbReference type="InterPro" id="IPR013083">
    <property type="entry name" value="Znf_RING/FYVE/PHD"/>
</dbReference>
<dbReference type="SUPFAM" id="SSF57850">
    <property type="entry name" value="RING/U-box"/>
    <property type="match status" value="3"/>
</dbReference>
<dbReference type="SMART" id="SM00184">
    <property type="entry name" value="RING"/>
    <property type="match status" value="2"/>
</dbReference>
<dbReference type="Proteomes" id="UP000789595">
    <property type="component" value="Unassembled WGS sequence"/>
</dbReference>
<evidence type="ECO:0000256" key="4">
    <source>
        <dbReference type="PROSITE-ProRule" id="PRU00175"/>
    </source>
</evidence>
<organism evidence="8 9">
    <name type="scientific">Pelagomonas calceolata</name>
    <dbReference type="NCBI Taxonomy" id="35677"/>
    <lineage>
        <taxon>Eukaryota</taxon>
        <taxon>Sar</taxon>
        <taxon>Stramenopiles</taxon>
        <taxon>Ochrophyta</taxon>
        <taxon>Pelagophyceae</taxon>
        <taxon>Pelagomonadales</taxon>
        <taxon>Pelagomonadaceae</taxon>
        <taxon>Pelagomonas</taxon>
    </lineage>
</organism>
<keyword evidence="1" id="KW-0479">Metal-binding</keyword>
<dbReference type="OrthoDB" id="2122982at2759"/>
<dbReference type="InterPro" id="IPR039903">
    <property type="entry name" value="Zswim2"/>
</dbReference>
<dbReference type="InterPro" id="IPR000433">
    <property type="entry name" value="Znf_ZZ"/>
</dbReference>
<evidence type="ECO:0000256" key="3">
    <source>
        <dbReference type="ARBA" id="ARBA00022833"/>
    </source>
</evidence>
<comment type="caution">
    <text evidence="8">The sequence shown here is derived from an EMBL/GenBank/DDBJ whole genome shotgun (WGS) entry which is preliminary data.</text>
</comment>
<name>A0A8J2X2M5_9STRA</name>
<feature type="domain" description="SWIM-type" evidence="7">
    <location>
        <begin position="78"/>
        <end position="110"/>
    </location>
</feature>
<dbReference type="CDD" id="cd02249">
    <property type="entry name" value="ZZ"/>
    <property type="match status" value="1"/>
</dbReference>
<keyword evidence="2 4" id="KW-0863">Zinc-finger</keyword>
<reference evidence="8" key="1">
    <citation type="submission" date="2021-11" db="EMBL/GenBank/DDBJ databases">
        <authorList>
            <consortium name="Genoscope - CEA"/>
            <person name="William W."/>
        </authorList>
    </citation>
    <scope>NUCLEOTIDE SEQUENCE</scope>
</reference>
<feature type="domain" description="RING-type" evidence="6">
    <location>
        <begin position="195"/>
        <end position="242"/>
    </location>
</feature>
<proteinExistence type="predicted"/>
<accession>A0A8J2X2M5</accession>
<evidence type="ECO:0000256" key="1">
    <source>
        <dbReference type="ARBA" id="ARBA00022723"/>
    </source>
</evidence>
<evidence type="ECO:0000256" key="2">
    <source>
        <dbReference type="ARBA" id="ARBA00022771"/>
    </source>
</evidence>
<sequence>MPIARQPASNSIGARPTPFIKTASAATQQRINEVLGAEGIERRRMLLVSTTGPTSFVVAEQNAPDGDEASERPAREKHRVKIGHRHSCSCGHLGDGELCHHALFILLKVLRVPKDNPLAFQTSLLESELEAVLRFRALADQQARDQAKRHRISQLRAERRQQQPVVPVVEAPDEALCPGPRAQNAPQPPLDGEDCPICMDSLTDGAPLTYCPKTCGNWVHVRCLKEYAEHTAPREAKCPLCRDAWGGVELIQACKARLRREAAQPMIGAKGSDTHRLRCAGCGVTPIVGERYRCVRCVQGVDLCSGCFGRGKHGHHGFVAKSLVGDAWAAAPRVKARPNQWRPVAGLADANLPASALAALQYRDLGPNDYALLQQLDQPAAVPTFRSLGSYLTKGLASSSDGVCDVCGAACDAVLACGHGVHRACVSNAIDEGKPEDVLCPVCGVSAFPGLRRKPRRPRPEAPPSQPQAVAAFGSVVERSAFNVPRSPPPGPQGLEALVVGSTIGPAASVVGPSAGSLFTGSVAATSVVEPLAAPSLLETGSVFTLSNAAPMSPSSRAALAVAQRSQRAALERSDRAERARQRRAAAASRGPIELAEAAERNARADAALERRDTAREARRRAAADRRAAAADRRAARAGNDVPLLAQASVARDADAALERATAAREQRRRAVADRRAAVADRRAARSEPTLDAVAAMPPMWLADAVRSASAPEDGVLQRRRLLKQRQRLHEKKAVAARERRERLAGRVLVLAPPRLGFAHEC</sequence>
<dbReference type="PANTHER" id="PTHR21540">
    <property type="entry name" value="RING FINGER AND SWIM DOMAIN-CONTAINING PROTEIN 2"/>
    <property type="match status" value="1"/>
</dbReference>
<dbReference type="Pfam" id="PF13639">
    <property type="entry name" value="zf-RING_2"/>
    <property type="match status" value="1"/>
</dbReference>
<dbReference type="InterPro" id="IPR043145">
    <property type="entry name" value="Znf_ZZ_sf"/>
</dbReference>
<dbReference type="AlphaFoldDB" id="A0A8J2X2M5"/>
<dbReference type="Gene3D" id="3.30.60.90">
    <property type="match status" value="1"/>
</dbReference>
<dbReference type="SMART" id="SM00249">
    <property type="entry name" value="PHD"/>
    <property type="match status" value="2"/>
</dbReference>
<evidence type="ECO:0000313" key="8">
    <source>
        <dbReference type="EMBL" id="CAH0378610.1"/>
    </source>
</evidence>
<evidence type="ECO:0000259" key="6">
    <source>
        <dbReference type="PROSITE" id="PS50089"/>
    </source>
</evidence>
<evidence type="ECO:0008006" key="10">
    <source>
        <dbReference type="Google" id="ProtNLM"/>
    </source>
</evidence>
<dbReference type="Gene3D" id="3.30.40.10">
    <property type="entry name" value="Zinc/RING finger domain, C3HC4 (zinc finger)"/>
    <property type="match status" value="1"/>
</dbReference>
<dbReference type="PANTHER" id="PTHR21540:SF3">
    <property type="entry name" value="E3 UBIQUITIN-PROTEIN LIGASE ZSWIM2"/>
    <property type="match status" value="1"/>
</dbReference>
<protein>
    <recommendedName>
        <fullName evidence="10">Anaphase-promoting complex subunit 11</fullName>
    </recommendedName>
</protein>
<dbReference type="InterPro" id="IPR007527">
    <property type="entry name" value="Znf_SWIM"/>
</dbReference>
<dbReference type="InterPro" id="IPR001965">
    <property type="entry name" value="Znf_PHD"/>
</dbReference>
<feature type="region of interest" description="Disordered" evidence="5">
    <location>
        <begin position="570"/>
        <end position="626"/>
    </location>
</feature>
<feature type="compositionally biased region" description="Basic and acidic residues" evidence="5">
    <location>
        <begin position="598"/>
        <end position="626"/>
    </location>
</feature>
<dbReference type="PROSITE" id="PS50089">
    <property type="entry name" value="ZF_RING_2"/>
    <property type="match status" value="1"/>
</dbReference>
<dbReference type="SMART" id="SM00291">
    <property type="entry name" value="ZnF_ZZ"/>
    <property type="match status" value="1"/>
</dbReference>
<evidence type="ECO:0000313" key="9">
    <source>
        <dbReference type="Proteomes" id="UP000789595"/>
    </source>
</evidence>
<dbReference type="Pfam" id="PF00569">
    <property type="entry name" value="ZZ"/>
    <property type="match status" value="1"/>
</dbReference>
<evidence type="ECO:0000259" key="7">
    <source>
        <dbReference type="PROSITE" id="PS50966"/>
    </source>
</evidence>
<dbReference type="InterPro" id="IPR001841">
    <property type="entry name" value="Znf_RING"/>
</dbReference>
<gene>
    <name evidence="8" type="ORF">PECAL_6P02010</name>
</gene>
<dbReference type="EMBL" id="CAKKNE010000006">
    <property type="protein sequence ID" value="CAH0378610.1"/>
    <property type="molecule type" value="Genomic_DNA"/>
</dbReference>